<dbReference type="InterPro" id="IPR028202">
    <property type="entry name" value="Reductase_C"/>
</dbReference>
<dbReference type="Pfam" id="PF07992">
    <property type="entry name" value="Pyr_redox_2"/>
    <property type="match status" value="1"/>
</dbReference>
<dbReference type="Gene3D" id="2.102.10.10">
    <property type="entry name" value="Rieske [2Fe-2S] iron-sulphur domain"/>
    <property type="match status" value="1"/>
</dbReference>
<dbReference type="GO" id="GO:0046872">
    <property type="term" value="F:metal ion binding"/>
    <property type="evidence" value="ECO:0007669"/>
    <property type="project" value="UniProtKB-KW"/>
</dbReference>
<keyword evidence="3" id="KW-0285">Flavoprotein</keyword>
<dbReference type="AlphaFoldDB" id="A0A8S4Q7S7"/>
<evidence type="ECO:0000256" key="7">
    <source>
        <dbReference type="ARBA" id="ARBA00023002"/>
    </source>
</evidence>
<feature type="compositionally biased region" description="Polar residues" evidence="10">
    <location>
        <begin position="1"/>
        <end position="21"/>
    </location>
</feature>
<dbReference type="Pfam" id="PF00355">
    <property type="entry name" value="Rieske"/>
    <property type="match status" value="1"/>
</dbReference>
<comment type="caution">
    <text evidence="12">The sequence shown here is derived from an EMBL/GenBank/DDBJ whole genome shotgun (WGS) entry which is preliminary data.</text>
</comment>
<keyword evidence="13" id="KW-1185">Reference proteome</keyword>
<evidence type="ECO:0000256" key="5">
    <source>
        <dbReference type="ARBA" id="ARBA00022723"/>
    </source>
</evidence>
<evidence type="ECO:0000313" key="13">
    <source>
        <dbReference type="Proteomes" id="UP000749559"/>
    </source>
</evidence>
<dbReference type="FunFam" id="2.102.10.10:FF:000003">
    <property type="entry name" value="apoptosis-inducing factor 3 isoform X2"/>
    <property type="match status" value="1"/>
</dbReference>
<gene>
    <name evidence="12" type="ORF">OFUS_LOCUS25289</name>
</gene>
<evidence type="ECO:0000313" key="12">
    <source>
        <dbReference type="EMBL" id="CAH1801502.1"/>
    </source>
</evidence>
<keyword evidence="4" id="KW-0001">2Fe-2S</keyword>
<dbReference type="OrthoDB" id="432169at2759"/>
<evidence type="ECO:0000256" key="9">
    <source>
        <dbReference type="ARBA" id="ARBA00023014"/>
    </source>
</evidence>
<dbReference type="Gene3D" id="3.30.390.30">
    <property type="match status" value="1"/>
</dbReference>
<dbReference type="EMBL" id="CAIIXF020000012">
    <property type="protein sequence ID" value="CAH1801502.1"/>
    <property type="molecule type" value="Genomic_DNA"/>
</dbReference>
<evidence type="ECO:0000256" key="1">
    <source>
        <dbReference type="ARBA" id="ARBA00001974"/>
    </source>
</evidence>
<comment type="similarity">
    <text evidence="2">Belongs to the FAD-dependent oxidoreductase family.</text>
</comment>
<dbReference type="InterPro" id="IPR023753">
    <property type="entry name" value="FAD/NAD-binding_dom"/>
</dbReference>
<dbReference type="Pfam" id="PF14759">
    <property type="entry name" value="Reductase_C"/>
    <property type="match status" value="1"/>
</dbReference>
<feature type="domain" description="Rieske" evidence="11">
    <location>
        <begin position="78"/>
        <end position="173"/>
    </location>
</feature>
<dbReference type="PRINTS" id="PR00368">
    <property type="entry name" value="FADPNR"/>
</dbReference>
<keyword evidence="9" id="KW-0411">Iron-sulfur</keyword>
<dbReference type="SUPFAM" id="SSF50022">
    <property type="entry name" value="ISP domain"/>
    <property type="match status" value="1"/>
</dbReference>
<evidence type="ECO:0000256" key="10">
    <source>
        <dbReference type="SAM" id="MobiDB-lite"/>
    </source>
</evidence>
<evidence type="ECO:0000256" key="4">
    <source>
        <dbReference type="ARBA" id="ARBA00022714"/>
    </source>
</evidence>
<feature type="region of interest" description="Disordered" evidence="10">
    <location>
        <begin position="1"/>
        <end position="74"/>
    </location>
</feature>
<evidence type="ECO:0000256" key="2">
    <source>
        <dbReference type="ARBA" id="ARBA00006442"/>
    </source>
</evidence>
<keyword evidence="5" id="KW-0479">Metal-binding</keyword>
<dbReference type="PANTHER" id="PTHR43557:SF2">
    <property type="entry name" value="RIESKE DOMAIN-CONTAINING PROTEIN-RELATED"/>
    <property type="match status" value="1"/>
</dbReference>
<evidence type="ECO:0000259" key="11">
    <source>
        <dbReference type="PROSITE" id="PS51296"/>
    </source>
</evidence>
<comment type="cofactor">
    <cofactor evidence="1">
        <name>FAD</name>
        <dbReference type="ChEBI" id="CHEBI:57692"/>
    </cofactor>
</comment>
<dbReference type="InterPro" id="IPR017941">
    <property type="entry name" value="Rieske_2Fe-2S"/>
</dbReference>
<protein>
    <recommendedName>
        <fullName evidence="11">Rieske domain-containing protein</fullName>
    </recommendedName>
</protein>
<dbReference type="Proteomes" id="UP000749559">
    <property type="component" value="Unassembled WGS sequence"/>
</dbReference>
<dbReference type="GO" id="GO:0016651">
    <property type="term" value="F:oxidoreductase activity, acting on NAD(P)H"/>
    <property type="evidence" value="ECO:0007669"/>
    <property type="project" value="TreeGrafter"/>
</dbReference>
<sequence>MGCSGSKSEGATSRATSAQGDSKQRNKDGNKSVASNPRSPEDNKKSLEGSSVDEPGYGQKVAPLDPLPPDDPGVPIEKVVCQFDDFKDGEMREVDIDGSKVLLVREHGEYHAIGARCTHVKAPLVKGVLCNGRVRCPWHGACFNIRTGDIEDFPGLDSLQKYTTVVEEGNVKVKTFDKLLKSKIRVKEMSCFSEMEEDLYLIIGGGPASVVCAETIRQEGFRGKVVIATKEPHLPYDRTKLSKAPDSTGSKLALREADFYKVYDIEVLSNKEAVSIDTMLNSATFADGDTINYNKLMIATGGRPKPLTVPGGDLENICLLRSPEDGNTIVEQSKGKNVVVVGTSFIGLEIAAYLSKKAKSVQVVGRSNVPFKHTLGDKVGAAMQKMHEERGVKFHFGAEVQECIGKDGKLSEVILTTNEKLSADVCIVGTGVLPSTVFLQDSGIEMNSRGHIIVDKYMRTNKDNVFAGGDIVEFPLFTSGDEPVNIGHYQMAHAHGRTAGLSMMEVDMELRSVPFFWTEQYGKSLRYSGYNGPGFDDVIIDGNLDELHFTAYYTKGDKVIAVASMGPDPMTGHAAEMFLAGKTIGKEECRDKEWTNRIQD</sequence>
<organism evidence="12 13">
    <name type="scientific">Owenia fusiformis</name>
    <name type="common">Polychaete worm</name>
    <dbReference type="NCBI Taxonomy" id="6347"/>
    <lineage>
        <taxon>Eukaryota</taxon>
        <taxon>Metazoa</taxon>
        <taxon>Spiralia</taxon>
        <taxon>Lophotrochozoa</taxon>
        <taxon>Annelida</taxon>
        <taxon>Polychaeta</taxon>
        <taxon>Sedentaria</taxon>
        <taxon>Canalipalpata</taxon>
        <taxon>Sabellida</taxon>
        <taxon>Oweniida</taxon>
        <taxon>Oweniidae</taxon>
        <taxon>Owenia</taxon>
    </lineage>
</organism>
<dbReference type="Gene3D" id="3.50.50.60">
    <property type="entry name" value="FAD/NAD(P)-binding domain"/>
    <property type="match status" value="2"/>
</dbReference>
<keyword evidence="7" id="KW-0560">Oxidoreductase</keyword>
<reference evidence="12" key="1">
    <citation type="submission" date="2022-03" db="EMBL/GenBank/DDBJ databases">
        <authorList>
            <person name="Martin C."/>
        </authorList>
    </citation>
    <scope>NUCLEOTIDE SEQUENCE</scope>
</reference>
<dbReference type="InterPro" id="IPR016156">
    <property type="entry name" value="FAD/NAD-linked_Rdtase_dimer_sf"/>
</dbReference>
<evidence type="ECO:0000256" key="8">
    <source>
        <dbReference type="ARBA" id="ARBA00023004"/>
    </source>
</evidence>
<dbReference type="GO" id="GO:0051537">
    <property type="term" value="F:2 iron, 2 sulfur cluster binding"/>
    <property type="evidence" value="ECO:0007669"/>
    <property type="project" value="UniProtKB-KW"/>
</dbReference>
<dbReference type="InterPro" id="IPR050446">
    <property type="entry name" value="FAD-oxidoreductase/Apoptosis"/>
</dbReference>
<accession>A0A8S4Q7S7</accession>
<dbReference type="SUPFAM" id="SSF55424">
    <property type="entry name" value="FAD/NAD-linked reductases, dimerisation (C-terminal) domain"/>
    <property type="match status" value="1"/>
</dbReference>
<dbReference type="InterPro" id="IPR036188">
    <property type="entry name" value="FAD/NAD-bd_sf"/>
</dbReference>
<dbReference type="PANTHER" id="PTHR43557">
    <property type="entry name" value="APOPTOSIS-INDUCING FACTOR 1"/>
    <property type="match status" value="1"/>
</dbReference>
<dbReference type="SUPFAM" id="SSF51905">
    <property type="entry name" value="FAD/NAD(P)-binding domain"/>
    <property type="match status" value="1"/>
</dbReference>
<dbReference type="GO" id="GO:0005737">
    <property type="term" value="C:cytoplasm"/>
    <property type="evidence" value="ECO:0007669"/>
    <property type="project" value="TreeGrafter"/>
</dbReference>
<dbReference type="InterPro" id="IPR036922">
    <property type="entry name" value="Rieske_2Fe-2S_sf"/>
</dbReference>
<dbReference type="PRINTS" id="PR00469">
    <property type="entry name" value="PNDRDTASEII"/>
</dbReference>
<name>A0A8S4Q7S7_OWEFU</name>
<proteinExistence type="inferred from homology"/>
<keyword evidence="8" id="KW-0408">Iron</keyword>
<evidence type="ECO:0000256" key="3">
    <source>
        <dbReference type="ARBA" id="ARBA00022630"/>
    </source>
</evidence>
<evidence type="ECO:0000256" key="6">
    <source>
        <dbReference type="ARBA" id="ARBA00022827"/>
    </source>
</evidence>
<dbReference type="CDD" id="cd03478">
    <property type="entry name" value="Rieske_AIFL_N"/>
    <property type="match status" value="1"/>
</dbReference>
<dbReference type="PROSITE" id="PS51296">
    <property type="entry name" value="RIESKE"/>
    <property type="match status" value="1"/>
</dbReference>
<keyword evidence="6" id="KW-0274">FAD</keyword>